<proteinExistence type="predicted"/>
<name>A0A1F2PFD3_9FIRM</name>
<reference evidence="1 2" key="1">
    <citation type="submission" date="2015-09" db="EMBL/GenBank/DDBJ databases">
        <title>Genome sequence of Acetobacterium wieringae DSM 1911.</title>
        <authorList>
            <person name="Poehlein A."/>
            <person name="Bengelsdorf F.R."/>
            <person name="Schiel-Bengelsdorf B."/>
            <person name="Duerre P."/>
            <person name="Daniel R."/>
        </authorList>
    </citation>
    <scope>NUCLEOTIDE SEQUENCE [LARGE SCALE GENOMIC DNA]</scope>
    <source>
        <strain evidence="1 2">DSM 1911</strain>
    </source>
</reference>
<organism evidence="1 2">
    <name type="scientific">Acetobacterium wieringae</name>
    <dbReference type="NCBI Taxonomy" id="52694"/>
    <lineage>
        <taxon>Bacteria</taxon>
        <taxon>Bacillati</taxon>
        <taxon>Bacillota</taxon>
        <taxon>Clostridia</taxon>
        <taxon>Eubacteriales</taxon>
        <taxon>Eubacteriaceae</taxon>
        <taxon>Acetobacterium</taxon>
    </lineage>
</organism>
<gene>
    <name evidence="1" type="ORF">ACWI_31230</name>
</gene>
<sequence>MIINERFFYYCLKNLKEKQDELGEFIGAEKEYSPMKQALKEKGLIKEADHKEELIYEIYQVVYFAVEQLNCSFFEAWNGDYIDIYEALIFKIKNGGDD</sequence>
<protein>
    <submittedName>
        <fullName evidence="1">Uncharacterized protein</fullName>
    </submittedName>
</protein>
<evidence type="ECO:0000313" key="2">
    <source>
        <dbReference type="Proteomes" id="UP000176244"/>
    </source>
</evidence>
<dbReference type="Proteomes" id="UP000176244">
    <property type="component" value="Unassembled WGS sequence"/>
</dbReference>
<dbReference type="AlphaFoldDB" id="A0A1F2PFD3"/>
<accession>A0A1F2PFD3</accession>
<evidence type="ECO:0000313" key="1">
    <source>
        <dbReference type="EMBL" id="OFV69396.1"/>
    </source>
</evidence>
<dbReference type="EMBL" id="LKEU01000041">
    <property type="protein sequence ID" value="OFV69396.1"/>
    <property type="molecule type" value="Genomic_DNA"/>
</dbReference>
<comment type="caution">
    <text evidence="1">The sequence shown here is derived from an EMBL/GenBank/DDBJ whole genome shotgun (WGS) entry which is preliminary data.</text>
</comment>
<dbReference type="STRING" id="52694.ACWI_31230"/>